<dbReference type="Proteomes" id="UP001370100">
    <property type="component" value="Unassembled WGS sequence"/>
</dbReference>
<gene>
    <name evidence="2" type="ORF">WCD41_06810</name>
</gene>
<feature type="compositionally biased region" description="Low complexity" evidence="1">
    <location>
        <begin position="219"/>
        <end position="230"/>
    </location>
</feature>
<reference evidence="2 3" key="1">
    <citation type="submission" date="2024-03" db="EMBL/GenBank/DDBJ databases">
        <title>Actinomycetospora sp. OC33-EN06, a novel actinomycete isolated from wild orchid (Aerides multiflora).</title>
        <authorList>
            <person name="Suriyachadkun C."/>
        </authorList>
    </citation>
    <scope>NUCLEOTIDE SEQUENCE [LARGE SCALE GENOMIC DNA]</scope>
    <source>
        <strain evidence="2 3">OC33-EN06</strain>
    </source>
</reference>
<name>A0ABU8N192_9PSEU</name>
<evidence type="ECO:0000256" key="1">
    <source>
        <dbReference type="SAM" id="MobiDB-lite"/>
    </source>
</evidence>
<evidence type="ECO:0000313" key="2">
    <source>
        <dbReference type="EMBL" id="MEJ2886157.1"/>
    </source>
</evidence>
<accession>A0ABU8N192</accession>
<proteinExistence type="predicted"/>
<feature type="region of interest" description="Disordered" evidence="1">
    <location>
        <begin position="219"/>
        <end position="292"/>
    </location>
</feature>
<sequence length="398" mass="36162">MPTMTHSVVDPIGNQPAEVEAIRVRLVSGAASPIVYRTSDGAQVRYDEWLTLAAGASSWSVSLIDQASLRPLGSYYEVEQRLVIPGTSERQVSTLAFTVPSGAGPFRVVDTLLASPAGATPQPASGLVDRQVFTASGTWTKPAGAKVVQVECVAGGAGGGSGARHASGTSSSGGAGGGSGAYSSIVLAAASLGATEPVTVGASGAGGAAVTVNSTAGNAGSAGGASQFGSPPKVRANTPASMAAGGQLSASSTGGTAGRGSVMGGGSGGAGNNGGTGAPGNGHASSAGAPGGGGGGISTGAAAFSGGAGGQCLFTGDTASVAGTGGGGPGSSGSAVVDAAAGGGGGSGGGSSVTGAGGAGGNAGTYGSGGGGGGSALNGFASGAGGAGSPGIVVITSW</sequence>
<feature type="compositionally biased region" description="Gly residues" evidence="1">
    <location>
        <begin position="255"/>
        <end position="280"/>
    </location>
</feature>
<dbReference type="EMBL" id="JBBEGL010000002">
    <property type="protein sequence ID" value="MEJ2886157.1"/>
    <property type="molecule type" value="Genomic_DNA"/>
</dbReference>
<keyword evidence="3" id="KW-1185">Reference proteome</keyword>
<dbReference type="RefSeq" id="WP_337712645.1">
    <property type="nucleotide sequence ID" value="NZ_JBBEGL010000002.1"/>
</dbReference>
<organism evidence="2 3">
    <name type="scientific">Actinomycetospora aeridis</name>
    <dbReference type="NCBI Taxonomy" id="3129231"/>
    <lineage>
        <taxon>Bacteria</taxon>
        <taxon>Bacillati</taxon>
        <taxon>Actinomycetota</taxon>
        <taxon>Actinomycetes</taxon>
        <taxon>Pseudonocardiales</taxon>
        <taxon>Pseudonocardiaceae</taxon>
        <taxon>Actinomycetospora</taxon>
    </lineage>
</organism>
<feature type="compositionally biased region" description="Low complexity" evidence="1">
    <location>
        <begin position="243"/>
        <end position="254"/>
    </location>
</feature>
<comment type="caution">
    <text evidence="2">The sequence shown here is derived from an EMBL/GenBank/DDBJ whole genome shotgun (WGS) entry which is preliminary data.</text>
</comment>
<protein>
    <submittedName>
        <fullName evidence="2">Uncharacterized protein</fullName>
    </submittedName>
</protein>
<evidence type="ECO:0000313" key="3">
    <source>
        <dbReference type="Proteomes" id="UP001370100"/>
    </source>
</evidence>